<dbReference type="PANTHER" id="PTHR37984:SF5">
    <property type="entry name" value="PROTEIN NYNRIN-LIKE"/>
    <property type="match status" value="1"/>
</dbReference>
<dbReference type="Pfam" id="PF00665">
    <property type="entry name" value="rve"/>
    <property type="match status" value="1"/>
</dbReference>
<dbReference type="PROSITE" id="PS50994">
    <property type="entry name" value="INTEGRASE"/>
    <property type="match status" value="1"/>
</dbReference>
<evidence type="ECO:0000313" key="3">
    <source>
        <dbReference type="EMBL" id="CBY42333.1"/>
    </source>
</evidence>
<dbReference type="SUPFAM" id="SSF53098">
    <property type="entry name" value="Ribonuclease H-like"/>
    <property type="match status" value="1"/>
</dbReference>
<dbReference type="AlphaFoldDB" id="E4Z3Q5"/>
<gene>
    <name evidence="3" type="ORF">GSOID_T00026014001</name>
</gene>
<dbReference type="InterPro" id="IPR001584">
    <property type="entry name" value="Integrase_cat-core"/>
</dbReference>
<feature type="domain" description="Integrase catalytic" evidence="2">
    <location>
        <begin position="95"/>
        <end position="251"/>
    </location>
</feature>
<organism evidence="3">
    <name type="scientific">Oikopleura dioica</name>
    <name type="common">Tunicate</name>
    <dbReference type="NCBI Taxonomy" id="34765"/>
    <lineage>
        <taxon>Eukaryota</taxon>
        <taxon>Metazoa</taxon>
        <taxon>Chordata</taxon>
        <taxon>Tunicata</taxon>
        <taxon>Appendicularia</taxon>
        <taxon>Copelata</taxon>
        <taxon>Oikopleuridae</taxon>
        <taxon>Oikopleura</taxon>
    </lineage>
</organism>
<reference evidence="3" key="1">
    <citation type="journal article" date="2010" name="Science">
        <title>Plasticity of animal genome architecture unmasked by rapid evolution of a pelagic tunicate.</title>
        <authorList>
            <person name="Denoeud F."/>
            <person name="Henriet S."/>
            <person name="Mungpakdee S."/>
            <person name="Aury J.M."/>
            <person name="Da Silva C."/>
            <person name="Brinkmann H."/>
            <person name="Mikhaleva J."/>
            <person name="Olsen L.C."/>
            <person name="Jubin C."/>
            <person name="Canestro C."/>
            <person name="Bouquet J.M."/>
            <person name="Danks G."/>
            <person name="Poulain J."/>
            <person name="Campsteijn C."/>
            <person name="Adamski M."/>
            <person name="Cross I."/>
            <person name="Yadetie F."/>
            <person name="Muffato M."/>
            <person name="Louis A."/>
            <person name="Butcher S."/>
            <person name="Tsagkogeorga G."/>
            <person name="Konrad A."/>
            <person name="Singh S."/>
            <person name="Jensen M.F."/>
            <person name="Cong E.H."/>
            <person name="Eikeseth-Otteraa H."/>
            <person name="Noel B."/>
            <person name="Anthouard V."/>
            <person name="Porcel B.M."/>
            <person name="Kachouri-Lafond R."/>
            <person name="Nishino A."/>
            <person name="Ugolini M."/>
            <person name="Chourrout P."/>
            <person name="Nishida H."/>
            <person name="Aasland R."/>
            <person name="Huzurbazar S."/>
            <person name="Westhof E."/>
            <person name="Delsuc F."/>
            <person name="Lehrach H."/>
            <person name="Reinhardt R."/>
            <person name="Weissenbach J."/>
            <person name="Roy S.W."/>
            <person name="Artiguenave F."/>
            <person name="Postlethwait J.H."/>
            <person name="Manak J.R."/>
            <person name="Thompson E.M."/>
            <person name="Jaillon O."/>
            <person name="Du Pasquier L."/>
            <person name="Boudinot P."/>
            <person name="Liberles D.A."/>
            <person name="Volff J.N."/>
            <person name="Philippe H."/>
            <person name="Lenhard B."/>
            <person name="Roest Crollius H."/>
            <person name="Wincker P."/>
            <person name="Chourrout D."/>
        </authorList>
    </citation>
    <scope>NUCLEOTIDE SEQUENCE [LARGE SCALE GENOMIC DNA]</scope>
</reference>
<dbReference type="Gene3D" id="1.10.340.70">
    <property type="match status" value="1"/>
</dbReference>
<dbReference type="GO" id="GO:0003676">
    <property type="term" value="F:nucleic acid binding"/>
    <property type="evidence" value="ECO:0007669"/>
    <property type="project" value="InterPro"/>
</dbReference>
<dbReference type="Proteomes" id="UP000011014">
    <property type="component" value="Unassembled WGS sequence"/>
</dbReference>
<sequence>MFREKLKILKNDALVLVESQLERLCVPEIFEIEIIKEYHENFHIGIDLTFSRIARKYFWPKMRFSISEFIRTCLYCQTHKADNHPNIAPTKTFPTPSGPFQKIGFDLIGPLKMTDSGSVYVMTAVDFFSKKCYAVALKSKESKYLLEKFKEILYHNPYFPSAVVMDNAPEFSEIKDHLKKLNIEVCLAPARHPQTNGAVENFNRSLKSRLRACSDNFENWDSNLHKVIHEINSSTHSVTKFSPFTIETGILNPHAAYDSVMRKCFDKIDVNFQEIKTRIDKEKEIRCKKFDNPKFQQYDLGEKVLMRNFRGKFPPFIGPFTVVEKSETALKLKEDDKIGSRIFARHANDIRKFKERKNTSELELNLNDNIIGVEEKYAENNFSICSKQVSDTNFETIFSQKIEKNNEIKSSENLVDSNSSIESDSDSSISGDSVILNRSIREIQLLDEAAEIALSRIEINVLLEFVDECYADMRID</sequence>
<dbReference type="PANTHER" id="PTHR37984">
    <property type="entry name" value="PROTEIN CBG26694"/>
    <property type="match status" value="1"/>
</dbReference>
<accession>E4Z3Q5</accession>
<dbReference type="Gene3D" id="3.30.420.10">
    <property type="entry name" value="Ribonuclease H-like superfamily/Ribonuclease H"/>
    <property type="match status" value="1"/>
</dbReference>
<dbReference type="InterPro" id="IPR036397">
    <property type="entry name" value="RNaseH_sf"/>
</dbReference>
<name>E4Z3Q5_OIKDI</name>
<evidence type="ECO:0000259" key="2">
    <source>
        <dbReference type="PROSITE" id="PS50994"/>
    </source>
</evidence>
<protein>
    <recommendedName>
        <fullName evidence="1">Gypsy retrotransposon integrase-like protein 1</fullName>
    </recommendedName>
</protein>
<dbReference type="InterPro" id="IPR012337">
    <property type="entry name" value="RNaseH-like_sf"/>
</dbReference>
<proteinExistence type="predicted"/>
<dbReference type="Pfam" id="PF17921">
    <property type="entry name" value="Integrase_H2C2"/>
    <property type="match status" value="1"/>
</dbReference>
<feature type="non-terminal residue" evidence="3">
    <location>
        <position position="476"/>
    </location>
</feature>
<dbReference type="InterPro" id="IPR041588">
    <property type="entry name" value="Integrase_H2C2"/>
</dbReference>
<dbReference type="EMBL" id="FN657054">
    <property type="protein sequence ID" value="CBY42333.1"/>
    <property type="molecule type" value="Genomic_DNA"/>
</dbReference>
<dbReference type="GO" id="GO:0015074">
    <property type="term" value="P:DNA integration"/>
    <property type="evidence" value="ECO:0007669"/>
    <property type="project" value="InterPro"/>
</dbReference>
<evidence type="ECO:0000256" key="1">
    <source>
        <dbReference type="ARBA" id="ARBA00039658"/>
    </source>
</evidence>
<dbReference type="InterPro" id="IPR050951">
    <property type="entry name" value="Retrovirus_Pol_polyprotein"/>
</dbReference>